<dbReference type="InterPro" id="IPR000760">
    <property type="entry name" value="Inositol_monophosphatase-like"/>
</dbReference>
<dbReference type="InterPro" id="IPR020550">
    <property type="entry name" value="Inositol_monophosphatase_CS"/>
</dbReference>
<dbReference type="Gene3D" id="3.30.540.10">
    <property type="entry name" value="Fructose-1,6-Bisphosphatase, subunit A, domain 1"/>
    <property type="match status" value="1"/>
</dbReference>
<dbReference type="Pfam" id="PF00459">
    <property type="entry name" value="Inositol_P"/>
    <property type="match status" value="1"/>
</dbReference>
<sequence>PLDGTKEFINQNGEFTVNIALIEKNEPIMGVIYAPALSILYYASKDKGAYKLFCDQKINSLSDSTRIQTNHKKSSEHLKVFKSRSHSNEEFENWVKNNSDDYELIEKGSSIKFCKLAEGKADLYPRFGSTSEWDIAAGHIILTEAGGELESVDHKKILYNNKESVINPHFIASCRLNN</sequence>
<proteinExistence type="predicted"/>
<protein>
    <recommendedName>
        <fullName evidence="2">3'(2'),5'-bisphosphate nucleotidase</fullName>
    </recommendedName>
</protein>
<dbReference type="GO" id="GO:0000103">
    <property type="term" value="P:sulfate assimilation"/>
    <property type="evidence" value="ECO:0007669"/>
    <property type="project" value="TreeGrafter"/>
</dbReference>
<reference evidence="1" key="1">
    <citation type="submission" date="2018-05" db="EMBL/GenBank/DDBJ databases">
        <authorList>
            <person name="Lanie J.A."/>
            <person name="Ng W.-L."/>
            <person name="Kazmierczak K.M."/>
            <person name="Andrzejewski T.M."/>
            <person name="Davidsen T.M."/>
            <person name="Wayne K.J."/>
            <person name="Tettelin H."/>
            <person name="Glass J.I."/>
            <person name="Rusch D."/>
            <person name="Podicherti R."/>
            <person name="Tsui H.-C.T."/>
            <person name="Winkler M.E."/>
        </authorList>
    </citation>
    <scope>NUCLEOTIDE SEQUENCE</scope>
</reference>
<dbReference type="GO" id="GO:0050427">
    <property type="term" value="P:3'-phosphoadenosine 5'-phosphosulfate metabolic process"/>
    <property type="evidence" value="ECO:0007669"/>
    <property type="project" value="TreeGrafter"/>
</dbReference>
<dbReference type="PROSITE" id="PS00630">
    <property type="entry name" value="IMP_2"/>
    <property type="match status" value="1"/>
</dbReference>
<dbReference type="GO" id="GO:0046854">
    <property type="term" value="P:phosphatidylinositol phosphate biosynthetic process"/>
    <property type="evidence" value="ECO:0007669"/>
    <property type="project" value="InterPro"/>
</dbReference>
<dbReference type="GO" id="GO:0008441">
    <property type="term" value="F:3'(2'),5'-bisphosphate nucleotidase activity"/>
    <property type="evidence" value="ECO:0007669"/>
    <property type="project" value="TreeGrafter"/>
</dbReference>
<evidence type="ECO:0000313" key="1">
    <source>
        <dbReference type="EMBL" id="SVC98104.1"/>
    </source>
</evidence>
<dbReference type="AlphaFoldDB" id="A0A382RK78"/>
<feature type="non-terminal residue" evidence="1">
    <location>
        <position position="1"/>
    </location>
</feature>
<evidence type="ECO:0008006" key="2">
    <source>
        <dbReference type="Google" id="ProtNLM"/>
    </source>
</evidence>
<organism evidence="1">
    <name type="scientific">marine metagenome</name>
    <dbReference type="NCBI Taxonomy" id="408172"/>
    <lineage>
        <taxon>unclassified sequences</taxon>
        <taxon>metagenomes</taxon>
        <taxon>ecological metagenomes</taxon>
    </lineage>
</organism>
<dbReference type="EMBL" id="UINC01122351">
    <property type="protein sequence ID" value="SVC98104.1"/>
    <property type="molecule type" value="Genomic_DNA"/>
</dbReference>
<dbReference type="CDD" id="cd01638">
    <property type="entry name" value="CysQ"/>
    <property type="match status" value="1"/>
</dbReference>
<accession>A0A382RK78</accession>
<dbReference type="InterPro" id="IPR050725">
    <property type="entry name" value="CysQ/Inositol_MonoPase"/>
</dbReference>
<dbReference type="PANTHER" id="PTHR43028">
    <property type="entry name" value="3'(2'),5'-BISPHOSPHATE NUCLEOTIDASE 1"/>
    <property type="match status" value="1"/>
</dbReference>
<name>A0A382RK78_9ZZZZ</name>
<dbReference type="SUPFAM" id="SSF56655">
    <property type="entry name" value="Carbohydrate phosphatase"/>
    <property type="match status" value="1"/>
</dbReference>
<dbReference type="Gene3D" id="3.40.190.80">
    <property type="match status" value="1"/>
</dbReference>
<gene>
    <name evidence="1" type="ORF">METZ01_LOCUS350958</name>
</gene>
<dbReference type="PANTHER" id="PTHR43028:SF5">
    <property type="entry name" value="3'(2'),5'-BISPHOSPHATE NUCLEOTIDASE 1"/>
    <property type="match status" value="1"/>
</dbReference>